<organism evidence="9 10">
    <name type="scientific">Anaerotruncus massiliensis</name>
    <name type="common">ex Liu et al. 2021</name>
    <dbReference type="NCBI Taxonomy" id="2321404"/>
    <lineage>
        <taxon>Bacteria</taxon>
        <taxon>Bacillati</taxon>
        <taxon>Bacillota</taxon>
        <taxon>Clostridia</taxon>
        <taxon>Eubacteriales</taxon>
        <taxon>Oscillospiraceae</taxon>
        <taxon>Anaerotruncus</taxon>
    </lineage>
</organism>
<dbReference type="GO" id="GO:0005886">
    <property type="term" value="C:plasma membrane"/>
    <property type="evidence" value="ECO:0007669"/>
    <property type="project" value="UniProtKB-SubCell"/>
</dbReference>
<keyword evidence="4 8" id="KW-0812">Transmembrane</keyword>
<evidence type="ECO:0000256" key="8">
    <source>
        <dbReference type="SAM" id="Phobius"/>
    </source>
</evidence>
<dbReference type="GO" id="GO:0140911">
    <property type="term" value="F:pore-forming activity"/>
    <property type="evidence" value="ECO:0007669"/>
    <property type="project" value="InterPro"/>
</dbReference>
<keyword evidence="6 8" id="KW-0472">Membrane</keyword>
<dbReference type="Pfam" id="PF03006">
    <property type="entry name" value="HlyIII"/>
    <property type="match status" value="1"/>
</dbReference>
<proteinExistence type="inferred from homology"/>
<evidence type="ECO:0000256" key="5">
    <source>
        <dbReference type="ARBA" id="ARBA00022989"/>
    </source>
</evidence>
<evidence type="ECO:0000313" key="10">
    <source>
        <dbReference type="Proteomes" id="UP000276301"/>
    </source>
</evidence>
<evidence type="ECO:0000256" key="3">
    <source>
        <dbReference type="ARBA" id="ARBA00022475"/>
    </source>
</evidence>
<comment type="similarity">
    <text evidence="2">Belongs to the UPF0073 (Hly-III) family.</text>
</comment>
<evidence type="ECO:0000256" key="2">
    <source>
        <dbReference type="ARBA" id="ARBA00008488"/>
    </source>
</evidence>
<evidence type="ECO:0000256" key="4">
    <source>
        <dbReference type="ARBA" id="ARBA00022692"/>
    </source>
</evidence>
<feature type="transmembrane region" description="Helical" evidence="8">
    <location>
        <begin position="194"/>
        <end position="216"/>
    </location>
</feature>
<dbReference type="RefSeq" id="WP_121587334.1">
    <property type="nucleotide sequence ID" value="NZ_RCHT01000026.1"/>
</dbReference>
<dbReference type="GO" id="GO:0046872">
    <property type="term" value="F:metal ion binding"/>
    <property type="evidence" value="ECO:0007669"/>
    <property type="project" value="UniProtKB-KW"/>
</dbReference>
<feature type="transmembrane region" description="Helical" evidence="8">
    <location>
        <begin position="109"/>
        <end position="128"/>
    </location>
</feature>
<feature type="transmembrane region" description="Helical" evidence="8">
    <location>
        <begin position="140"/>
        <end position="157"/>
    </location>
</feature>
<evidence type="ECO:0000256" key="7">
    <source>
        <dbReference type="PIRSR" id="PIRSR604254-1"/>
    </source>
</evidence>
<evidence type="ECO:0000313" key="9">
    <source>
        <dbReference type="EMBL" id="RLL08959.1"/>
    </source>
</evidence>
<evidence type="ECO:0000256" key="6">
    <source>
        <dbReference type="ARBA" id="ARBA00023136"/>
    </source>
</evidence>
<feature type="transmembrane region" description="Helical" evidence="8">
    <location>
        <begin position="163"/>
        <end position="182"/>
    </location>
</feature>
<comment type="subcellular location">
    <subcellularLocation>
        <location evidence="1">Cell membrane</location>
        <topology evidence="1">Multi-pass membrane protein</topology>
    </subcellularLocation>
</comment>
<dbReference type="AlphaFoldDB" id="A0A498CKP0"/>
<comment type="caution">
    <text evidence="9">The sequence shown here is derived from an EMBL/GenBank/DDBJ whole genome shotgun (WGS) entry which is preliminary data.</text>
</comment>
<dbReference type="InterPro" id="IPR005744">
    <property type="entry name" value="Hy-lIII"/>
</dbReference>
<feature type="transmembrane region" description="Helical" evidence="8">
    <location>
        <begin position="85"/>
        <end position="103"/>
    </location>
</feature>
<accession>A0A498CKP0</accession>
<feature type="binding site" evidence="7">
    <location>
        <position position="198"/>
    </location>
    <ligand>
        <name>Zn(2+)</name>
        <dbReference type="ChEBI" id="CHEBI:29105"/>
    </ligand>
</feature>
<protein>
    <submittedName>
        <fullName evidence="9">Hemolysin III family protein</fullName>
    </submittedName>
</protein>
<keyword evidence="10" id="KW-1185">Reference proteome</keyword>
<name>A0A498CKP0_9FIRM</name>
<feature type="transmembrane region" description="Helical" evidence="8">
    <location>
        <begin position="12"/>
        <end position="37"/>
    </location>
</feature>
<keyword evidence="5 8" id="KW-1133">Transmembrane helix</keyword>
<feature type="binding site" evidence="7">
    <location>
        <position position="67"/>
    </location>
    <ligand>
        <name>Zn(2+)</name>
        <dbReference type="ChEBI" id="CHEBI:29105"/>
    </ligand>
</feature>
<dbReference type="NCBIfam" id="TIGR01065">
    <property type="entry name" value="hlyIII"/>
    <property type="match status" value="1"/>
</dbReference>
<keyword evidence="7" id="KW-0862">Zinc</keyword>
<dbReference type="PANTHER" id="PTHR20855">
    <property type="entry name" value="ADIPOR/PROGESTIN RECEPTOR-RELATED"/>
    <property type="match status" value="1"/>
</dbReference>
<evidence type="ECO:0000256" key="1">
    <source>
        <dbReference type="ARBA" id="ARBA00004651"/>
    </source>
</evidence>
<sequence length="217" mass="23580">MPRIFLKARDPISSYTHFIGAWLSVIGLVVMGVHLAVTPGVTAVTAVSCILFCLSLIALYCASSIYHFTNAAAKIQTALRKLDHAMIYVLIAGTYTPLLLTLLPRPNNLVFTAAMWAIAAAGILMKMFWLGAPRWLSTTLYILMGWAIAVDLPAVGALPLPGIVLLVAGGLAYTVGGVIYMVKRPNLSERFGFHEIFHLFVIAGSVCHYLMVLLYIV</sequence>
<reference evidence="9 10" key="1">
    <citation type="submission" date="2018-10" db="EMBL/GenBank/DDBJ databases">
        <title>Anaerotruncus faecis sp. nov., isolated from human feces.</title>
        <authorList>
            <person name="Wang Y.-J."/>
        </authorList>
    </citation>
    <scope>NUCLEOTIDE SEQUENCE [LARGE SCALE GENOMIC DNA]</scope>
    <source>
        <strain evidence="9 10">22A2-44</strain>
    </source>
</reference>
<keyword evidence="3" id="KW-1003">Cell membrane</keyword>
<feature type="binding site" evidence="7">
    <location>
        <position position="194"/>
    </location>
    <ligand>
        <name>Zn(2+)</name>
        <dbReference type="ChEBI" id="CHEBI:29105"/>
    </ligand>
</feature>
<dbReference type="InterPro" id="IPR004254">
    <property type="entry name" value="AdipoR/HlyIII-related"/>
</dbReference>
<dbReference type="Proteomes" id="UP000276301">
    <property type="component" value="Unassembled WGS sequence"/>
</dbReference>
<keyword evidence="7" id="KW-0479">Metal-binding</keyword>
<gene>
    <name evidence="9" type="ORF">D4A47_11150</name>
</gene>
<dbReference type="PANTHER" id="PTHR20855:SF3">
    <property type="entry name" value="LD03007P"/>
    <property type="match status" value="1"/>
</dbReference>
<dbReference type="EMBL" id="RCHT01000026">
    <property type="protein sequence ID" value="RLL08959.1"/>
    <property type="molecule type" value="Genomic_DNA"/>
</dbReference>
<feature type="transmembrane region" description="Helical" evidence="8">
    <location>
        <begin position="43"/>
        <end position="65"/>
    </location>
</feature>